<dbReference type="SMART" id="SM00096">
    <property type="entry name" value="UTG"/>
    <property type="match status" value="1"/>
</dbReference>
<dbReference type="GO" id="GO:0005576">
    <property type="term" value="C:extracellular region"/>
    <property type="evidence" value="ECO:0007669"/>
    <property type="project" value="UniProtKB-SubCell"/>
</dbReference>
<evidence type="ECO:0000313" key="7">
    <source>
        <dbReference type="Proteomes" id="UP000694414"/>
    </source>
</evidence>
<dbReference type="InterPro" id="IPR053723">
    <property type="entry name" value="Secretoglobin_Domain_sf"/>
</dbReference>
<dbReference type="GO" id="GO:0005496">
    <property type="term" value="F:steroid binding"/>
    <property type="evidence" value="ECO:0007669"/>
    <property type="project" value="TreeGrafter"/>
</dbReference>
<evidence type="ECO:0000256" key="4">
    <source>
        <dbReference type="ARBA" id="ARBA00022729"/>
    </source>
</evidence>
<dbReference type="SUPFAM" id="SSF48201">
    <property type="entry name" value="Uteroglobin-like"/>
    <property type="match status" value="1"/>
</dbReference>
<sequence>MKLAAVLAPLCAASLLILTCVCVLDCDICLAVEKDINLFLTGTTEEYVDYVARYQPDPFVLQNGEELKKCVDGKLSEEDKQNVLTGLVSLAVCLHPCAAWCSFSSPP</sequence>
<keyword evidence="4 5" id="KW-0732">Signal</keyword>
<dbReference type="Pfam" id="PF01099">
    <property type="entry name" value="Uteroglobin"/>
    <property type="match status" value="1"/>
</dbReference>
<proteinExistence type="inferred from homology"/>
<dbReference type="GeneTree" id="ENSGT00390000009774"/>
<accession>A0A8C8YRD1</accession>
<dbReference type="PANTHER" id="PTHR21226:SF8">
    <property type="entry name" value="ABPA10-RELATED"/>
    <property type="match status" value="1"/>
</dbReference>
<dbReference type="Ensembl" id="ENSPSMT00000006837.1">
    <property type="protein sequence ID" value="ENSPSMP00000005746.1"/>
    <property type="gene ID" value="ENSPSMG00000004375.1"/>
</dbReference>
<dbReference type="PRINTS" id="PR00827">
    <property type="entry name" value="FELALLERGEN"/>
</dbReference>
<comment type="subcellular location">
    <subcellularLocation>
        <location evidence="1">Secreted</location>
    </subcellularLocation>
</comment>
<feature type="chain" id="PRO_5034089866" evidence="5">
    <location>
        <begin position="32"/>
        <end position="107"/>
    </location>
</feature>
<evidence type="ECO:0000256" key="1">
    <source>
        <dbReference type="ARBA" id="ARBA00004613"/>
    </source>
</evidence>
<comment type="similarity">
    <text evidence="2">Belongs to the secretoglobin family.</text>
</comment>
<evidence type="ECO:0000256" key="3">
    <source>
        <dbReference type="ARBA" id="ARBA00022525"/>
    </source>
</evidence>
<protein>
    <submittedName>
        <fullName evidence="6">Uncharacterized protein</fullName>
    </submittedName>
</protein>
<dbReference type="InterPro" id="IPR035960">
    <property type="entry name" value="Secretoglobin_sf"/>
</dbReference>
<keyword evidence="7" id="KW-1185">Reference proteome</keyword>
<dbReference type="CDD" id="cd00633">
    <property type="entry name" value="Secretoglobin"/>
    <property type="match status" value="1"/>
</dbReference>
<name>A0A8C8YRD1_PROSS</name>
<feature type="signal peptide" evidence="5">
    <location>
        <begin position="1"/>
        <end position="31"/>
    </location>
</feature>
<dbReference type="AlphaFoldDB" id="A0A8C8YRD1"/>
<reference evidence="6" key="2">
    <citation type="submission" date="2025-09" db="UniProtKB">
        <authorList>
            <consortium name="Ensembl"/>
        </authorList>
    </citation>
    <scope>IDENTIFICATION</scope>
</reference>
<dbReference type="InterPro" id="IPR016126">
    <property type="entry name" value="Secretoglobin"/>
</dbReference>
<evidence type="ECO:0000256" key="5">
    <source>
        <dbReference type="SAM" id="SignalP"/>
    </source>
</evidence>
<dbReference type="PANTHER" id="PTHR21226">
    <property type="entry name" value="ABPA10-RELATED"/>
    <property type="match status" value="1"/>
</dbReference>
<reference evidence="6" key="1">
    <citation type="submission" date="2025-08" db="UniProtKB">
        <authorList>
            <consortium name="Ensembl"/>
        </authorList>
    </citation>
    <scope>IDENTIFICATION</scope>
</reference>
<keyword evidence="3" id="KW-0964">Secreted</keyword>
<organism evidence="6 7">
    <name type="scientific">Prolemur simus</name>
    <name type="common">Greater bamboo lemur</name>
    <name type="synonym">Hapalemur simus</name>
    <dbReference type="NCBI Taxonomy" id="1328070"/>
    <lineage>
        <taxon>Eukaryota</taxon>
        <taxon>Metazoa</taxon>
        <taxon>Chordata</taxon>
        <taxon>Craniata</taxon>
        <taxon>Vertebrata</taxon>
        <taxon>Euteleostomi</taxon>
        <taxon>Mammalia</taxon>
        <taxon>Eutheria</taxon>
        <taxon>Euarchontoglires</taxon>
        <taxon>Primates</taxon>
        <taxon>Strepsirrhini</taxon>
        <taxon>Lemuriformes</taxon>
        <taxon>Lemuridae</taxon>
        <taxon>Prolemur</taxon>
    </lineage>
</organism>
<evidence type="ECO:0000313" key="6">
    <source>
        <dbReference type="Ensembl" id="ENSPSMP00000005746.1"/>
    </source>
</evidence>
<dbReference type="InterPro" id="IPR006178">
    <property type="entry name" value="CH1-like"/>
</dbReference>
<dbReference type="Gene3D" id="1.20.920.50">
    <property type="match status" value="1"/>
</dbReference>
<dbReference type="Proteomes" id="UP000694414">
    <property type="component" value="Unplaced"/>
</dbReference>
<dbReference type="PROSITE" id="PS51311">
    <property type="entry name" value="SCGB"/>
    <property type="match status" value="1"/>
</dbReference>
<evidence type="ECO:0000256" key="2">
    <source>
        <dbReference type="ARBA" id="ARBA00008650"/>
    </source>
</evidence>